<dbReference type="PROSITE" id="PS51253">
    <property type="entry name" value="HTH_CENPB"/>
    <property type="match status" value="1"/>
</dbReference>
<keyword evidence="1" id="KW-0238">DNA-binding</keyword>
<evidence type="ECO:0000313" key="5">
    <source>
        <dbReference type="Proteomes" id="UP000054538"/>
    </source>
</evidence>
<organism evidence="4 5">
    <name type="scientific">Paxillus rubicundulus Ve08.2h10</name>
    <dbReference type="NCBI Taxonomy" id="930991"/>
    <lineage>
        <taxon>Eukaryota</taxon>
        <taxon>Fungi</taxon>
        <taxon>Dikarya</taxon>
        <taxon>Basidiomycota</taxon>
        <taxon>Agaricomycotina</taxon>
        <taxon>Agaricomycetes</taxon>
        <taxon>Agaricomycetidae</taxon>
        <taxon>Boletales</taxon>
        <taxon>Paxilineae</taxon>
        <taxon>Paxillaceae</taxon>
        <taxon>Paxillus</taxon>
    </lineage>
</organism>
<dbReference type="EMBL" id="KN825892">
    <property type="protein sequence ID" value="KIK80960.1"/>
    <property type="molecule type" value="Genomic_DNA"/>
</dbReference>
<dbReference type="HOGENOM" id="CLU_1763223_0_0_1"/>
<feature type="non-terminal residue" evidence="4">
    <location>
        <position position="148"/>
    </location>
</feature>
<dbReference type="Proteomes" id="UP000054538">
    <property type="component" value="Unassembled WGS sequence"/>
</dbReference>
<name>A0A0D0DPP0_9AGAM</name>
<dbReference type="OrthoDB" id="3197907at2759"/>
<dbReference type="InterPro" id="IPR006600">
    <property type="entry name" value="HTH_CenpB_DNA-bd_dom"/>
</dbReference>
<evidence type="ECO:0000259" key="3">
    <source>
        <dbReference type="PROSITE" id="PS51253"/>
    </source>
</evidence>
<dbReference type="InParanoid" id="A0A0D0DPP0"/>
<reference evidence="4 5" key="1">
    <citation type="submission" date="2014-04" db="EMBL/GenBank/DDBJ databases">
        <authorList>
            <consortium name="DOE Joint Genome Institute"/>
            <person name="Kuo A."/>
            <person name="Kohler A."/>
            <person name="Jargeat P."/>
            <person name="Nagy L.G."/>
            <person name="Floudas D."/>
            <person name="Copeland A."/>
            <person name="Barry K.W."/>
            <person name="Cichocki N."/>
            <person name="Veneault-Fourrey C."/>
            <person name="LaButti K."/>
            <person name="Lindquist E.A."/>
            <person name="Lipzen A."/>
            <person name="Lundell T."/>
            <person name="Morin E."/>
            <person name="Murat C."/>
            <person name="Sun H."/>
            <person name="Tunlid A."/>
            <person name="Henrissat B."/>
            <person name="Grigoriev I.V."/>
            <person name="Hibbett D.S."/>
            <person name="Martin F."/>
            <person name="Nordberg H.P."/>
            <person name="Cantor M.N."/>
            <person name="Hua S.X."/>
        </authorList>
    </citation>
    <scope>NUCLEOTIDE SEQUENCE [LARGE SCALE GENOMIC DNA]</scope>
    <source>
        <strain evidence="4 5">Ve08.2h10</strain>
    </source>
</reference>
<feature type="region of interest" description="Disordered" evidence="2">
    <location>
        <begin position="1"/>
        <end position="22"/>
    </location>
</feature>
<reference evidence="5" key="2">
    <citation type="submission" date="2015-01" db="EMBL/GenBank/DDBJ databases">
        <title>Evolutionary Origins and Diversification of the Mycorrhizal Mutualists.</title>
        <authorList>
            <consortium name="DOE Joint Genome Institute"/>
            <consortium name="Mycorrhizal Genomics Consortium"/>
            <person name="Kohler A."/>
            <person name="Kuo A."/>
            <person name="Nagy L.G."/>
            <person name="Floudas D."/>
            <person name="Copeland A."/>
            <person name="Barry K.W."/>
            <person name="Cichocki N."/>
            <person name="Veneault-Fourrey C."/>
            <person name="LaButti K."/>
            <person name="Lindquist E.A."/>
            <person name="Lipzen A."/>
            <person name="Lundell T."/>
            <person name="Morin E."/>
            <person name="Murat C."/>
            <person name="Riley R."/>
            <person name="Ohm R."/>
            <person name="Sun H."/>
            <person name="Tunlid A."/>
            <person name="Henrissat B."/>
            <person name="Grigoriev I.V."/>
            <person name="Hibbett D.S."/>
            <person name="Martin F."/>
        </authorList>
    </citation>
    <scope>NUCLEOTIDE SEQUENCE [LARGE SCALE GENOMIC DNA]</scope>
    <source>
        <strain evidence="5">Ve08.2h10</strain>
    </source>
</reference>
<dbReference type="GO" id="GO:0003677">
    <property type="term" value="F:DNA binding"/>
    <property type="evidence" value="ECO:0007669"/>
    <property type="project" value="UniProtKB-KW"/>
</dbReference>
<dbReference type="AlphaFoldDB" id="A0A0D0DPP0"/>
<evidence type="ECO:0000313" key="4">
    <source>
        <dbReference type="EMBL" id="KIK80960.1"/>
    </source>
</evidence>
<sequence>MVNHAKSNAAKKLEKRRSNDKKMGEALEAYSAEQMKPETERRGLRPIAMQFRVSFKSLSRWYHHEQSISEFNTTKQKLTVEEERVIIDFAAQSADHGIPLTHQLLQNSANEILHAHLGSDTTPVGINWSQWFLTRHRGELQTHWSKPL</sequence>
<keyword evidence="5" id="KW-1185">Reference proteome</keyword>
<dbReference type="Pfam" id="PF03221">
    <property type="entry name" value="HTH_Tnp_Tc5"/>
    <property type="match status" value="1"/>
</dbReference>
<evidence type="ECO:0000256" key="1">
    <source>
        <dbReference type="ARBA" id="ARBA00023125"/>
    </source>
</evidence>
<proteinExistence type="predicted"/>
<gene>
    <name evidence="4" type="ORF">PAXRUDRAFT_70886</name>
</gene>
<feature type="domain" description="HTH CENPB-type" evidence="3">
    <location>
        <begin position="70"/>
        <end position="142"/>
    </location>
</feature>
<accession>A0A0D0DPP0</accession>
<protein>
    <recommendedName>
        <fullName evidence="3">HTH CENPB-type domain-containing protein</fullName>
    </recommendedName>
</protein>
<evidence type="ECO:0000256" key="2">
    <source>
        <dbReference type="SAM" id="MobiDB-lite"/>
    </source>
</evidence>